<proteinExistence type="predicted"/>
<evidence type="ECO:0000313" key="2">
    <source>
        <dbReference type="EMBL" id="KAI7840264.1"/>
    </source>
</evidence>
<dbReference type="Proteomes" id="UP001205105">
    <property type="component" value="Unassembled WGS sequence"/>
</dbReference>
<reference evidence="2" key="1">
    <citation type="submission" date="2020-11" db="EMBL/GenBank/DDBJ databases">
        <title>Chlorella ohadii genome sequencing and assembly.</title>
        <authorList>
            <person name="Murik O."/>
            <person name="Treves H."/>
            <person name="Kedem I."/>
            <person name="Shotland Y."/>
            <person name="Kaplan A."/>
        </authorList>
    </citation>
    <scope>NUCLEOTIDE SEQUENCE</scope>
    <source>
        <strain evidence="2">1</strain>
    </source>
</reference>
<comment type="caution">
    <text evidence="2">The sequence shown here is derived from an EMBL/GenBank/DDBJ whole genome shotgun (WGS) entry which is preliminary data.</text>
</comment>
<feature type="compositionally biased region" description="Low complexity" evidence="1">
    <location>
        <begin position="1"/>
        <end position="18"/>
    </location>
</feature>
<organism evidence="2 3">
    <name type="scientific">Chlorella ohadii</name>
    <dbReference type="NCBI Taxonomy" id="2649997"/>
    <lineage>
        <taxon>Eukaryota</taxon>
        <taxon>Viridiplantae</taxon>
        <taxon>Chlorophyta</taxon>
        <taxon>core chlorophytes</taxon>
        <taxon>Trebouxiophyceae</taxon>
        <taxon>Chlorellales</taxon>
        <taxon>Chlorellaceae</taxon>
        <taxon>Chlorella clade</taxon>
        <taxon>Chlorella</taxon>
    </lineage>
</organism>
<protein>
    <submittedName>
        <fullName evidence="2">Uncharacterized protein</fullName>
    </submittedName>
</protein>
<name>A0AAD5DPX0_9CHLO</name>
<sequence length="135" mass="13726">MSTGAGPPQGGASPPLQGSPGGVITVVNSTARQVDAVEQQLQALASALTHGGGAQAATLRHLELFEAAVQGLKESAEDAVARRDELLLAAKRLALELRGLDLLAGHVQAVHELVRKLEAQAAEVIRSAGSGGAVR</sequence>
<dbReference type="EMBL" id="JADXDR010000083">
    <property type="protein sequence ID" value="KAI7840264.1"/>
    <property type="molecule type" value="Genomic_DNA"/>
</dbReference>
<gene>
    <name evidence="2" type="ORF">COHA_006046</name>
</gene>
<evidence type="ECO:0000313" key="3">
    <source>
        <dbReference type="Proteomes" id="UP001205105"/>
    </source>
</evidence>
<evidence type="ECO:0000256" key="1">
    <source>
        <dbReference type="SAM" id="MobiDB-lite"/>
    </source>
</evidence>
<keyword evidence="3" id="KW-1185">Reference proteome</keyword>
<dbReference type="AlphaFoldDB" id="A0AAD5DPX0"/>
<accession>A0AAD5DPX0</accession>
<feature type="region of interest" description="Disordered" evidence="1">
    <location>
        <begin position="1"/>
        <end position="22"/>
    </location>
</feature>